<organism evidence="3 4">
    <name type="scientific">Aquarana catesbeiana</name>
    <name type="common">American bullfrog</name>
    <name type="synonym">Rana catesbeiana</name>
    <dbReference type="NCBI Taxonomy" id="8400"/>
    <lineage>
        <taxon>Eukaryota</taxon>
        <taxon>Metazoa</taxon>
        <taxon>Chordata</taxon>
        <taxon>Craniata</taxon>
        <taxon>Vertebrata</taxon>
        <taxon>Euteleostomi</taxon>
        <taxon>Amphibia</taxon>
        <taxon>Batrachia</taxon>
        <taxon>Anura</taxon>
        <taxon>Neobatrachia</taxon>
        <taxon>Ranoidea</taxon>
        <taxon>Ranidae</taxon>
        <taxon>Aquarana</taxon>
    </lineage>
</organism>
<gene>
    <name evidence="3" type="ORF">AB205_0028320</name>
</gene>
<proteinExistence type="predicted"/>
<dbReference type="GO" id="GO:0042276">
    <property type="term" value="P:error-prone translesion synthesis"/>
    <property type="evidence" value="ECO:0007669"/>
    <property type="project" value="TreeGrafter"/>
</dbReference>
<dbReference type="AlphaFoldDB" id="A0A2G9SMD1"/>
<dbReference type="GO" id="GO:0003887">
    <property type="term" value="F:DNA-directed DNA polymerase activity"/>
    <property type="evidence" value="ECO:0007669"/>
    <property type="project" value="TreeGrafter"/>
</dbReference>
<evidence type="ECO:0000256" key="1">
    <source>
        <dbReference type="ARBA" id="ARBA00022679"/>
    </source>
</evidence>
<evidence type="ECO:0000313" key="3">
    <source>
        <dbReference type="EMBL" id="PIO41268.1"/>
    </source>
</evidence>
<reference evidence="4" key="1">
    <citation type="journal article" date="2017" name="Nat. Commun.">
        <title>The North American bullfrog draft genome provides insight into hormonal regulation of long noncoding RNA.</title>
        <authorList>
            <person name="Hammond S.A."/>
            <person name="Warren R.L."/>
            <person name="Vandervalk B.P."/>
            <person name="Kucuk E."/>
            <person name="Khan H."/>
            <person name="Gibb E.A."/>
            <person name="Pandoh P."/>
            <person name="Kirk H."/>
            <person name="Zhao Y."/>
            <person name="Jones M."/>
            <person name="Mungall A.J."/>
            <person name="Coope R."/>
            <person name="Pleasance S."/>
            <person name="Moore R.A."/>
            <person name="Holt R.A."/>
            <person name="Round J.M."/>
            <person name="Ohora S."/>
            <person name="Walle B.V."/>
            <person name="Veldhoen N."/>
            <person name="Helbing C.C."/>
            <person name="Birol I."/>
        </authorList>
    </citation>
    <scope>NUCLEOTIDE SEQUENCE [LARGE SCALE GENOMIC DNA]</scope>
</reference>
<name>A0A2G9SMD1_AQUCT</name>
<feature type="region of interest" description="Disordered" evidence="2">
    <location>
        <begin position="72"/>
        <end position="96"/>
    </location>
</feature>
<dbReference type="CDD" id="cd19318">
    <property type="entry name" value="Rev1_UBM2"/>
    <property type="match status" value="1"/>
</dbReference>
<accession>A0A2G9SMD1</accession>
<dbReference type="GO" id="GO:0017125">
    <property type="term" value="F:deoxycytidyl transferase activity"/>
    <property type="evidence" value="ECO:0007669"/>
    <property type="project" value="TreeGrafter"/>
</dbReference>
<feature type="region of interest" description="Disordered" evidence="2">
    <location>
        <begin position="136"/>
        <end position="160"/>
    </location>
</feature>
<feature type="compositionally biased region" description="Basic and acidic residues" evidence="2">
    <location>
        <begin position="148"/>
        <end position="160"/>
    </location>
</feature>
<dbReference type="Pfam" id="PF14377">
    <property type="entry name" value="UBM"/>
    <property type="match status" value="2"/>
</dbReference>
<keyword evidence="4" id="KW-1185">Reference proteome</keyword>
<evidence type="ECO:0000256" key="2">
    <source>
        <dbReference type="SAM" id="MobiDB-lite"/>
    </source>
</evidence>
<feature type="region of interest" description="Disordered" evidence="2">
    <location>
        <begin position="235"/>
        <end position="303"/>
    </location>
</feature>
<dbReference type="InterPro" id="IPR047346">
    <property type="entry name" value="Rev1_UBM1/2"/>
</dbReference>
<keyword evidence="1" id="KW-0808">Transferase</keyword>
<dbReference type="OrthoDB" id="427711at2759"/>
<dbReference type="Gene3D" id="6.10.250.1630">
    <property type="match status" value="2"/>
</dbReference>
<feature type="non-terminal residue" evidence="3">
    <location>
        <position position="303"/>
    </location>
</feature>
<dbReference type="PANTHER" id="PTHR45990">
    <property type="entry name" value="DNA REPAIR PROTEIN REV1"/>
    <property type="match status" value="1"/>
</dbReference>
<dbReference type="InterPro" id="IPR025527">
    <property type="entry name" value="HUWE1/Rev1_UBM"/>
</dbReference>
<dbReference type="Proteomes" id="UP000228934">
    <property type="component" value="Unassembled WGS sequence"/>
</dbReference>
<feature type="compositionally biased region" description="Basic residues" evidence="2">
    <location>
        <begin position="242"/>
        <end position="254"/>
    </location>
</feature>
<dbReference type="GO" id="GO:0070987">
    <property type="term" value="P:error-free translesion synthesis"/>
    <property type="evidence" value="ECO:0007669"/>
    <property type="project" value="TreeGrafter"/>
</dbReference>
<dbReference type="EMBL" id="KV922929">
    <property type="protein sequence ID" value="PIO41268.1"/>
    <property type="molecule type" value="Genomic_DNA"/>
</dbReference>
<dbReference type="GO" id="GO:0005634">
    <property type="term" value="C:nucleus"/>
    <property type="evidence" value="ECO:0007669"/>
    <property type="project" value="TreeGrafter"/>
</dbReference>
<sequence>MHQLVPAHMSNFSPMPLKSGLMPAGSRSLIDMFHDQRKKKPAEELPANKTVFVAALDVQISSALGTCTSITSNKREASSQDPSTSKAASPVKKNGLHTPFSVKSRVNFTIEVPSPSQIDPSVLEALPLDIREQVEQTFASQHRPPPTESKREASDDHRTEQPVATVLLQIPQLSEQGEEAGINVIALPAFSQVDPEVFAALPADLQEELRAAYGQRNRQSDSSVGTNSVLVAKNPLLQLKRPPLKSKKKSRKKNLASPVKKIQSPLKNKLFGSPAKNFGYNLSPQKLKDGTLKQEAIPPGQSQ</sequence>
<dbReference type="PANTHER" id="PTHR45990:SF1">
    <property type="entry name" value="DNA REPAIR PROTEIN REV1"/>
    <property type="match status" value="1"/>
</dbReference>
<protein>
    <submittedName>
        <fullName evidence="3">Uncharacterized protein</fullName>
    </submittedName>
</protein>
<evidence type="ECO:0000313" key="4">
    <source>
        <dbReference type="Proteomes" id="UP000228934"/>
    </source>
</evidence>